<organism evidence="1 2">
    <name type="scientific">Mycoplana dimorpha</name>
    <dbReference type="NCBI Taxonomy" id="28320"/>
    <lineage>
        <taxon>Bacteria</taxon>
        <taxon>Pseudomonadati</taxon>
        <taxon>Pseudomonadota</taxon>
        <taxon>Alphaproteobacteria</taxon>
        <taxon>Hyphomicrobiales</taxon>
        <taxon>Rhizobiaceae</taxon>
        <taxon>Mycoplana</taxon>
    </lineage>
</organism>
<gene>
    <name evidence="1" type="ORF">C7449_101660</name>
</gene>
<protein>
    <submittedName>
        <fullName evidence="1">Uncharacterized protein</fullName>
    </submittedName>
</protein>
<dbReference type="Proteomes" id="UP000241247">
    <property type="component" value="Unassembled WGS sequence"/>
</dbReference>
<evidence type="ECO:0000313" key="2">
    <source>
        <dbReference type="Proteomes" id="UP000241247"/>
    </source>
</evidence>
<accession>A0A2T5BJ25</accession>
<dbReference type="RefSeq" id="WP_108001310.1">
    <property type="nucleotide sequence ID" value="NZ_JBHEEX010000024.1"/>
</dbReference>
<sequence length="90" mass="9282">MAALKEHSSLHAEPVQSAFADTGRHILIEASPTLAVYRDPSGGRIVLTGRAFEFDEGAATGGTVTGATFIDQSGAPYLAWGPDGPGRRAG</sequence>
<dbReference type="AlphaFoldDB" id="A0A2T5BJ25"/>
<evidence type="ECO:0000313" key="1">
    <source>
        <dbReference type="EMBL" id="PTM98989.1"/>
    </source>
</evidence>
<proteinExistence type="predicted"/>
<keyword evidence="2" id="KW-1185">Reference proteome</keyword>
<name>A0A2T5BJ25_MYCDI</name>
<dbReference type="EMBL" id="PZZZ01000001">
    <property type="protein sequence ID" value="PTM98989.1"/>
    <property type="molecule type" value="Genomic_DNA"/>
</dbReference>
<reference evidence="1 2" key="1">
    <citation type="submission" date="2018-04" db="EMBL/GenBank/DDBJ databases">
        <title>Genomic Encyclopedia of Type Strains, Phase IV (KMG-IV): sequencing the most valuable type-strain genomes for metagenomic binning, comparative biology and taxonomic classification.</title>
        <authorList>
            <person name="Goeker M."/>
        </authorList>
    </citation>
    <scope>NUCLEOTIDE SEQUENCE [LARGE SCALE GENOMIC DNA]</scope>
    <source>
        <strain evidence="1 2">DSM 7138</strain>
    </source>
</reference>
<comment type="caution">
    <text evidence="1">The sequence shown here is derived from an EMBL/GenBank/DDBJ whole genome shotgun (WGS) entry which is preliminary data.</text>
</comment>